<evidence type="ECO:0008006" key="3">
    <source>
        <dbReference type="Google" id="ProtNLM"/>
    </source>
</evidence>
<accession>G9QP66</accession>
<dbReference type="AlphaFoldDB" id="G9QP66"/>
<keyword evidence="2" id="KW-1185">Reference proteome</keyword>
<dbReference type="GO" id="GO:0009234">
    <property type="term" value="P:menaquinone biosynthetic process"/>
    <property type="evidence" value="ECO:0007669"/>
    <property type="project" value="InterPro"/>
</dbReference>
<evidence type="ECO:0000313" key="2">
    <source>
        <dbReference type="Proteomes" id="UP000011747"/>
    </source>
</evidence>
<gene>
    <name evidence="1" type="ORF">HMPREF1015_00083</name>
</gene>
<sequence>MLMYTWLKKMADIKEEIQQKLSYPYLSRHLDDPHIDEDRLLFLLLPFPEETLKENVKHYITTAMLIQIALDTHEKVSVSNEEPAMKRQIKVLAGDYFSGLYYQILADVKNVSMIRIFANSIKQINEQKIAVYQHENQSTDEIINSIKLIESGVAQGFYSYFQYGAYSSFISEILLLKRLLQERNLFLKQKPALLFDALKSIQFPTAQGTLYSLAGSDLRSLLHISDRYIQRTKQKIEKTLNTWEHRDPLLIEKVRTLLETEPYSIKILAEEG</sequence>
<dbReference type="EMBL" id="ACWF01000149">
    <property type="protein sequence ID" value="EHL74322.1"/>
    <property type="molecule type" value="Genomic_DNA"/>
</dbReference>
<dbReference type="InterPro" id="IPR009920">
    <property type="entry name" value="HEPPP_synth_su1"/>
</dbReference>
<dbReference type="Gene3D" id="1.20.120.1450">
    <property type="match status" value="1"/>
</dbReference>
<dbReference type="PATRIC" id="fig|665952.3.peg.2950"/>
<comment type="caution">
    <text evidence="1">The sequence shown here is derived from an EMBL/GenBank/DDBJ whole genome shotgun (WGS) entry which is preliminary data.</text>
</comment>
<dbReference type="Proteomes" id="UP000011747">
    <property type="component" value="Unassembled WGS sequence"/>
</dbReference>
<organism evidence="1 2">
    <name type="scientific">Bacillus smithii 7_3_47FAA</name>
    <dbReference type="NCBI Taxonomy" id="665952"/>
    <lineage>
        <taxon>Bacteria</taxon>
        <taxon>Bacillati</taxon>
        <taxon>Bacillota</taxon>
        <taxon>Bacilli</taxon>
        <taxon>Bacillales</taxon>
        <taxon>Bacillaceae</taxon>
        <taxon>Bacillus</taxon>
    </lineage>
</organism>
<name>G9QP66_9BACI</name>
<proteinExistence type="predicted"/>
<protein>
    <recommendedName>
        <fullName evidence="3">Heptaprenyl diphosphate synthase component I</fullName>
    </recommendedName>
</protein>
<dbReference type="HOGENOM" id="CLU_087202_0_0_9"/>
<evidence type="ECO:0000313" key="1">
    <source>
        <dbReference type="EMBL" id="EHL74322.1"/>
    </source>
</evidence>
<reference evidence="1 2" key="1">
    <citation type="submission" date="2011-09" db="EMBL/GenBank/DDBJ databases">
        <title>The Genome Sequence of Bacillus smithii 7_3_47FAA.</title>
        <authorList>
            <consortium name="The Broad Institute Genome Sequencing Platform"/>
            <person name="Earl A."/>
            <person name="Ward D."/>
            <person name="Feldgarden M."/>
            <person name="Gevers D."/>
            <person name="Daigneault M."/>
            <person name="Strauss J."/>
            <person name="Allen-Vercoe E."/>
            <person name="Young S.K."/>
            <person name="Zeng Q."/>
            <person name="Gargeya S."/>
            <person name="Fitzgerald M."/>
            <person name="Haas B."/>
            <person name="Abouelleil A."/>
            <person name="Alvarado L."/>
            <person name="Arachchi H.M."/>
            <person name="Berlin A."/>
            <person name="Brown A."/>
            <person name="Chapman S.B."/>
            <person name="Chen Z."/>
            <person name="Dunbar C."/>
            <person name="Freedman E."/>
            <person name="Gearin G."/>
            <person name="Goldberg J."/>
            <person name="Griggs A."/>
            <person name="Gujja S."/>
            <person name="Heiman D."/>
            <person name="Howarth C."/>
            <person name="Larson L."/>
            <person name="Lui A."/>
            <person name="MacDonald P.J.P."/>
            <person name="Montmayeur A."/>
            <person name="Murphy C."/>
            <person name="Neiman D."/>
            <person name="Pearson M."/>
            <person name="Priest M."/>
            <person name="Roberts A."/>
            <person name="Saif S."/>
            <person name="Shea T."/>
            <person name="Shenoy N."/>
            <person name="Sisk P."/>
            <person name="Stolte C."/>
            <person name="Sykes S."/>
            <person name="Wortman J."/>
            <person name="Nusbaum C."/>
            <person name="Birren B."/>
        </authorList>
    </citation>
    <scope>NUCLEOTIDE SEQUENCE [LARGE SCALE GENOMIC DNA]</scope>
    <source>
        <strain evidence="1 2">7_3_47FAA</strain>
    </source>
</reference>
<dbReference type="Pfam" id="PF07307">
    <property type="entry name" value="HEPPP_synt_1"/>
    <property type="match status" value="1"/>
</dbReference>